<keyword evidence="5" id="KW-0472">Membrane</keyword>
<evidence type="ECO:0000256" key="1">
    <source>
        <dbReference type="ARBA" id="ARBA00004167"/>
    </source>
</evidence>
<keyword evidence="6" id="KW-0732">Signal</keyword>
<reference evidence="7 8" key="1">
    <citation type="journal article" date="2015" name="Genome Announc.">
        <title>Thirty-Two Complete Genome Assemblies of Nine Yersinia Species, Including Y. pestis, Y. pseudotuberculosis, and Y. enterocolitica.</title>
        <authorList>
            <person name="Johnson S.L."/>
            <person name="Daligault H.E."/>
            <person name="Davenport K.W."/>
            <person name="Jaissle J."/>
            <person name="Frey K.G."/>
            <person name="Ladner J.T."/>
            <person name="Broomall S.M."/>
            <person name="Bishop-Lilly K.A."/>
            <person name="Bruce D.C."/>
            <person name="Coyne S.R."/>
            <person name="Gibbons H.S."/>
            <person name="Lo C.C."/>
            <person name="Munk A.C."/>
            <person name="Rosenzweig C.N."/>
            <person name="Koroleva G.I."/>
            <person name="Palacios G.F."/>
            <person name="Redden C.L."/>
            <person name="Xu Y."/>
            <person name="Minogue T.D."/>
            <person name="Chain P.S."/>
        </authorList>
    </citation>
    <scope>NUCLEOTIDE SEQUENCE [LARGE SCALE GENOMIC DNA]</scope>
    <source>
        <strain evidence="7 8">YRA</strain>
    </source>
</reference>
<dbReference type="InterPro" id="IPR023353">
    <property type="entry name" value="LemA-like_dom_sf"/>
</dbReference>
<accession>A0ABN4EXD1</accession>
<dbReference type="Gene3D" id="1.20.1440.20">
    <property type="entry name" value="LemA-like domain"/>
    <property type="match status" value="1"/>
</dbReference>
<comment type="subcellular location">
    <subcellularLocation>
        <location evidence="1">Membrane</location>
        <topology evidence="1">Single-pass membrane protein</topology>
    </subcellularLocation>
</comment>
<keyword evidence="4" id="KW-1133">Transmembrane helix</keyword>
<proteinExistence type="inferred from homology"/>
<name>A0ABN4EXD1_YERRO</name>
<dbReference type="InterPro" id="IPR007156">
    <property type="entry name" value="MamQ_LemA"/>
</dbReference>
<organism evidence="7 8">
    <name type="scientific">Yersinia rohdei</name>
    <dbReference type="NCBI Taxonomy" id="29485"/>
    <lineage>
        <taxon>Bacteria</taxon>
        <taxon>Pseudomonadati</taxon>
        <taxon>Pseudomonadota</taxon>
        <taxon>Gammaproteobacteria</taxon>
        <taxon>Enterobacterales</taxon>
        <taxon>Yersiniaceae</taxon>
        <taxon>Yersinia</taxon>
    </lineage>
</organism>
<evidence type="ECO:0000256" key="6">
    <source>
        <dbReference type="SAM" id="SignalP"/>
    </source>
</evidence>
<feature type="signal peptide" evidence="6">
    <location>
        <begin position="1"/>
        <end position="22"/>
    </location>
</feature>
<dbReference type="SUPFAM" id="SSF140478">
    <property type="entry name" value="LemA-like"/>
    <property type="match status" value="1"/>
</dbReference>
<dbReference type="RefSeq" id="WP_004715318.1">
    <property type="nucleotide sequence ID" value="NZ_CP009787.1"/>
</dbReference>
<evidence type="ECO:0000256" key="5">
    <source>
        <dbReference type="ARBA" id="ARBA00023136"/>
    </source>
</evidence>
<protein>
    <submittedName>
        <fullName evidence="7">LemA family protein</fullName>
    </submittedName>
</protein>
<gene>
    <name evidence="7" type="ORF">CH64_1893</name>
</gene>
<dbReference type="PANTHER" id="PTHR34478:SF2">
    <property type="entry name" value="MEMBRANE PROTEIN"/>
    <property type="match status" value="1"/>
</dbReference>
<evidence type="ECO:0000256" key="4">
    <source>
        <dbReference type="ARBA" id="ARBA00022989"/>
    </source>
</evidence>
<sequence>MKNTLLRYISVLALVFNLTACGYNDIQLYDETVNSAWAEVQNQYMRRADLIPNLVASVKGYSLYEKDVLESVTKARADVIKSTTALANLPSDPQLLRQWQQSQQNLSHVITQFMVVSERYPDLKANMLYQNMMTQLEGTENRIAVARGRYIKALQQYNVTIRQFPAVVTARIMSYQPKVSQLPSDDAKIMKTPIVDFSMAPAH</sequence>
<dbReference type="Proteomes" id="UP000031914">
    <property type="component" value="Chromosome"/>
</dbReference>
<comment type="similarity">
    <text evidence="2">Belongs to the LemA family.</text>
</comment>
<dbReference type="Pfam" id="PF04011">
    <property type="entry name" value="LemA"/>
    <property type="match status" value="1"/>
</dbReference>
<dbReference type="PANTHER" id="PTHR34478">
    <property type="entry name" value="PROTEIN LEMA"/>
    <property type="match status" value="1"/>
</dbReference>
<keyword evidence="3" id="KW-0812">Transmembrane</keyword>
<evidence type="ECO:0000313" key="7">
    <source>
        <dbReference type="EMBL" id="AJJ09076.1"/>
    </source>
</evidence>
<dbReference type="EMBL" id="CP009787">
    <property type="protein sequence ID" value="AJJ09076.1"/>
    <property type="molecule type" value="Genomic_DNA"/>
</dbReference>
<dbReference type="GeneID" id="45567192"/>
<feature type="chain" id="PRO_5046767234" evidence="6">
    <location>
        <begin position="23"/>
        <end position="203"/>
    </location>
</feature>
<evidence type="ECO:0000256" key="3">
    <source>
        <dbReference type="ARBA" id="ARBA00022692"/>
    </source>
</evidence>
<evidence type="ECO:0000256" key="2">
    <source>
        <dbReference type="ARBA" id="ARBA00008854"/>
    </source>
</evidence>
<keyword evidence="8" id="KW-1185">Reference proteome</keyword>
<evidence type="ECO:0000313" key="8">
    <source>
        <dbReference type="Proteomes" id="UP000031914"/>
    </source>
</evidence>